<dbReference type="InterPro" id="IPR021930">
    <property type="entry name" value="Heparan_SO4_deacetylase_dom"/>
</dbReference>
<dbReference type="InterPro" id="IPR056793">
    <property type="entry name" value="HSNSD_N"/>
</dbReference>
<evidence type="ECO:0000259" key="3">
    <source>
        <dbReference type="Pfam" id="PF12062"/>
    </source>
</evidence>
<dbReference type="GO" id="GO:0016787">
    <property type="term" value="F:hydrolase activity"/>
    <property type="evidence" value="ECO:0007669"/>
    <property type="project" value="InterPro"/>
</dbReference>
<dbReference type="Pfam" id="PF25119">
    <property type="entry name" value="HSNSD_N"/>
    <property type="match status" value="1"/>
</dbReference>
<organism evidence="5 6">
    <name type="scientific">Strigamia maritima</name>
    <name type="common">European centipede</name>
    <name type="synonym">Geophilus maritimus</name>
    <dbReference type="NCBI Taxonomy" id="126957"/>
    <lineage>
        <taxon>Eukaryota</taxon>
        <taxon>Metazoa</taxon>
        <taxon>Ecdysozoa</taxon>
        <taxon>Arthropoda</taxon>
        <taxon>Myriapoda</taxon>
        <taxon>Chilopoda</taxon>
        <taxon>Pleurostigmophora</taxon>
        <taxon>Geophilomorpha</taxon>
        <taxon>Linotaeniidae</taxon>
        <taxon>Strigamia</taxon>
    </lineage>
</organism>
<feature type="domain" description="Heparan sulphate-N-deacetylase deacetylase" evidence="3">
    <location>
        <begin position="196"/>
        <end position="269"/>
    </location>
</feature>
<sequence>YKVEIPGKSLPILTNLDKGKYSVVVFENLDKYINMDKWNRELLDKYCREYKVGIIGFIPSKEESLVGAQVKGFPLFIHTNLSLKDCRLNPLSPILRLTRAGEIATGQLPAGDWTVFHSEHETYSPLATASALTTESLEDSSKIPPQLTTVIEDRGMLDGIHRVIFGNGFKFWLHRLLFLDALSYLSNGKLSISLHRYILIDIDDIFVGERGTRMKEDDVTALLDAQKQLGQLISGFRFNLGFSGKFYHSGYSDEDRGDDLLLGKSMTFIMGEKLYTK</sequence>
<dbReference type="EMBL" id="JH431661">
    <property type="status" value="NOT_ANNOTATED_CDS"/>
    <property type="molecule type" value="Genomic_DNA"/>
</dbReference>
<name>T1JLN2_STRMM</name>
<dbReference type="Pfam" id="PF12062">
    <property type="entry name" value="HSNSD-CE"/>
    <property type="match status" value="1"/>
</dbReference>
<comment type="subcellular location">
    <subcellularLocation>
        <location evidence="1">Golgi apparatus</location>
    </subcellularLocation>
</comment>
<feature type="domain" description="Heparan sulfate-N-deacetylase N-terminal" evidence="4">
    <location>
        <begin position="1"/>
        <end position="185"/>
    </location>
</feature>
<keyword evidence="2" id="KW-0333">Golgi apparatus</keyword>
<dbReference type="eggNOG" id="KOG3703">
    <property type="taxonomic scope" value="Eukaryota"/>
</dbReference>
<accession>T1JLN2</accession>
<proteinExistence type="predicted"/>
<dbReference type="HOGENOM" id="CLU_1090853_0_0_1"/>
<dbReference type="Proteomes" id="UP000014500">
    <property type="component" value="Unassembled WGS sequence"/>
</dbReference>
<protein>
    <submittedName>
        <fullName evidence="5">Uncharacterized protein</fullName>
    </submittedName>
</protein>
<reference evidence="6" key="1">
    <citation type="submission" date="2011-05" db="EMBL/GenBank/DDBJ databases">
        <authorList>
            <person name="Richards S.R."/>
            <person name="Qu J."/>
            <person name="Jiang H."/>
            <person name="Jhangiani S.N."/>
            <person name="Agravi P."/>
            <person name="Goodspeed R."/>
            <person name="Gross S."/>
            <person name="Mandapat C."/>
            <person name="Jackson L."/>
            <person name="Mathew T."/>
            <person name="Pu L."/>
            <person name="Thornton R."/>
            <person name="Saada N."/>
            <person name="Wilczek-Boney K.B."/>
            <person name="Lee S."/>
            <person name="Kovar C."/>
            <person name="Wu Y."/>
            <person name="Scherer S.E."/>
            <person name="Worley K.C."/>
            <person name="Muzny D.M."/>
            <person name="Gibbs R."/>
        </authorList>
    </citation>
    <scope>NUCLEOTIDE SEQUENCE</scope>
    <source>
        <strain evidence="6">Brora</strain>
    </source>
</reference>
<reference evidence="5" key="2">
    <citation type="submission" date="2015-02" db="UniProtKB">
        <authorList>
            <consortium name="EnsemblMetazoa"/>
        </authorList>
    </citation>
    <scope>IDENTIFICATION</scope>
</reference>
<evidence type="ECO:0000313" key="5">
    <source>
        <dbReference type="EnsemblMetazoa" id="SMAR014762-PA"/>
    </source>
</evidence>
<evidence type="ECO:0000256" key="2">
    <source>
        <dbReference type="ARBA" id="ARBA00023034"/>
    </source>
</evidence>
<dbReference type="OMA" id="PRAANEH"/>
<evidence type="ECO:0000313" key="6">
    <source>
        <dbReference type="Proteomes" id="UP000014500"/>
    </source>
</evidence>
<dbReference type="GO" id="GO:0005794">
    <property type="term" value="C:Golgi apparatus"/>
    <property type="evidence" value="ECO:0007669"/>
    <property type="project" value="UniProtKB-SubCell"/>
</dbReference>
<evidence type="ECO:0000259" key="4">
    <source>
        <dbReference type="Pfam" id="PF25119"/>
    </source>
</evidence>
<dbReference type="STRING" id="126957.T1JLN2"/>
<dbReference type="GO" id="GO:0015016">
    <property type="term" value="F:heparan sulfate N-sulfotransferase activity"/>
    <property type="evidence" value="ECO:0007669"/>
    <property type="project" value="InterPro"/>
</dbReference>
<evidence type="ECO:0000256" key="1">
    <source>
        <dbReference type="ARBA" id="ARBA00004555"/>
    </source>
</evidence>
<dbReference type="AlphaFoldDB" id="T1JLN2"/>
<dbReference type="EnsemblMetazoa" id="SMAR014762-RA">
    <property type="protein sequence ID" value="SMAR014762-PA"/>
    <property type="gene ID" value="SMAR014762"/>
</dbReference>
<dbReference type="PhylomeDB" id="T1JLN2"/>
<keyword evidence="6" id="KW-1185">Reference proteome</keyword>